<organism evidence="1">
    <name type="scientific">Collimonas fungivorans</name>
    <dbReference type="NCBI Taxonomy" id="158899"/>
    <lineage>
        <taxon>Bacteria</taxon>
        <taxon>Pseudomonadati</taxon>
        <taxon>Pseudomonadota</taxon>
        <taxon>Betaproteobacteria</taxon>
        <taxon>Burkholderiales</taxon>
        <taxon>Oxalobacteraceae</taxon>
        <taxon>Collimonas</taxon>
    </lineage>
</organism>
<evidence type="ECO:0000313" key="2">
    <source>
        <dbReference type="Proteomes" id="UP000072421"/>
    </source>
</evidence>
<evidence type="ECO:0000313" key="1">
    <source>
        <dbReference type="EMBL" id="AMO97130.1"/>
    </source>
</evidence>
<sequence length="53" mass="5698">MDETAPEAGDGLKDHKAISAWAQGAHPTPTSFAVGWAPRAHAVTCRCRRLKIL</sequence>
<reference evidence="1 2" key="1">
    <citation type="submission" date="2015-11" db="EMBL/GenBank/DDBJ databases">
        <title>Exploring the genomic traits of fungus-feeding bacterial genus Collimonas.</title>
        <authorList>
            <person name="Song C."/>
            <person name="Schmidt R."/>
            <person name="de Jager V."/>
            <person name="Krzyzanowska D."/>
            <person name="Jongedijk E."/>
            <person name="Cankar K."/>
            <person name="Beekwilder J."/>
            <person name="van Veen A."/>
            <person name="de Boer W."/>
            <person name="van Veen J.A."/>
            <person name="Garbeva P."/>
        </authorList>
    </citation>
    <scope>NUCLEOTIDE SEQUENCE [LARGE SCALE GENOMIC DNA]</scope>
    <source>
        <strain evidence="1 2">Ter6</strain>
    </source>
</reference>
<dbReference type="EMBL" id="CP013232">
    <property type="protein sequence ID" value="AMO97130.1"/>
    <property type="molecule type" value="Genomic_DNA"/>
</dbReference>
<name>A0A127PH40_9BURK</name>
<dbReference type="Proteomes" id="UP000072421">
    <property type="component" value="Chromosome"/>
</dbReference>
<protein>
    <submittedName>
        <fullName evidence="1">Uncharacterized protein</fullName>
    </submittedName>
</protein>
<gene>
    <name evidence="1" type="ORF">CFter6_4540</name>
</gene>
<dbReference type="AlphaFoldDB" id="A0A127PH40"/>
<proteinExistence type="predicted"/>
<accession>A0A127PH40</accession>